<dbReference type="HOGENOM" id="CLU_1583225_0_0_9"/>
<dbReference type="SUPFAM" id="SSF47413">
    <property type="entry name" value="lambda repressor-like DNA-binding domains"/>
    <property type="match status" value="1"/>
</dbReference>
<comment type="caution">
    <text evidence="1">The sequence shown here is derived from an EMBL/GenBank/DDBJ whole genome shotgun (WGS) entry which is preliminary data.</text>
</comment>
<evidence type="ECO:0000313" key="1">
    <source>
        <dbReference type="EMBL" id="EJV86822.1"/>
    </source>
</evidence>
<organism evidence="1 2">
    <name type="scientific">Bacillus cereus HuA2-1</name>
    <dbReference type="NCBI Taxonomy" id="1053201"/>
    <lineage>
        <taxon>Bacteria</taxon>
        <taxon>Bacillati</taxon>
        <taxon>Bacillota</taxon>
        <taxon>Bacilli</taxon>
        <taxon>Bacillales</taxon>
        <taxon>Bacillaceae</taxon>
        <taxon>Bacillus</taxon>
        <taxon>Bacillus cereus group</taxon>
    </lineage>
</organism>
<dbReference type="AlphaFoldDB" id="J9CN92"/>
<dbReference type="PATRIC" id="fig|1053201.3.peg.1760"/>
<dbReference type="InterPro" id="IPR010982">
    <property type="entry name" value="Lambda_DNA-bd_dom_sf"/>
</dbReference>
<proteinExistence type="predicted"/>
<name>J9CN92_BACCE</name>
<dbReference type="GO" id="GO:0003677">
    <property type="term" value="F:DNA binding"/>
    <property type="evidence" value="ECO:0007669"/>
    <property type="project" value="InterPro"/>
</dbReference>
<dbReference type="RefSeq" id="WP_002136105.1">
    <property type="nucleotide sequence ID" value="NZ_JH804672.1"/>
</dbReference>
<gene>
    <name evidence="1" type="ORF">IG3_01712</name>
</gene>
<dbReference type="EMBL" id="AHDV01000009">
    <property type="protein sequence ID" value="EJV86822.1"/>
    <property type="molecule type" value="Genomic_DNA"/>
</dbReference>
<protein>
    <submittedName>
        <fullName evidence="1">Uncharacterized protein</fullName>
    </submittedName>
</protein>
<evidence type="ECO:0000313" key="2">
    <source>
        <dbReference type="Proteomes" id="UP000004136"/>
    </source>
</evidence>
<sequence>MCFLYRDVSAANFVEATYNPNYEDNQNIQERTEEIAKISAFSRETSDELMNMPGSFSKTLDYHIKRRGLTNEIVGERSGLSSRIISDYRNNETLNKELPTVVALCIGMNLHYFYADDLILKAGHYWKRTHEHMVYSWLLVDHADENLYQWNKRLEDAGIPQRLPSNKH</sequence>
<accession>J9CN92</accession>
<reference evidence="1 2" key="1">
    <citation type="submission" date="2012-04" db="EMBL/GenBank/DDBJ databases">
        <title>The Genome Sequence of Bacillus cereus HuA2-1.</title>
        <authorList>
            <consortium name="The Broad Institute Genome Sequencing Platform"/>
            <consortium name="The Broad Institute Genome Sequencing Center for Infectious Disease"/>
            <person name="Feldgarden M."/>
            <person name="Van der Auwera G.A."/>
            <person name="Mahillon J."/>
            <person name="Duprez V."/>
            <person name="Timmery S."/>
            <person name="Mattelet C."/>
            <person name="Dierick K."/>
            <person name="Sun M."/>
            <person name="Yu Z."/>
            <person name="Zhu L."/>
            <person name="Hu X."/>
            <person name="Shank E.B."/>
            <person name="Swiecicka I."/>
            <person name="Hansen B.M."/>
            <person name="Andrup L."/>
            <person name="Young S.K."/>
            <person name="Zeng Q."/>
            <person name="Gargeya S."/>
            <person name="Fitzgerald M."/>
            <person name="Haas B."/>
            <person name="Abouelleil A."/>
            <person name="Alvarado L."/>
            <person name="Arachchi H.M."/>
            <person name="Berlin A."/>
            <person name="Chapman S.B."/>
            <person name="Goldberg J."/>
            <person name="Griggs A."/>
            <person name="Gujja S."/>
            <person name="Hansen M."/>
            <person name="Howarth C."/>
            <person name="Imamovic A."/>
            <person name="Larimer J."/>
            <person name="McCowen C."/>
            <person name="Montmayeur A."/>
            <person name="Murphy C."/>
            <person name="Neiman D."/>
            <person name="Pearson M."/>
            <person name="Priest M."/>
            <person name="Roberts A."/>
            <person name="Saif S."/>
            <person name="Shea T."/>
            <person name="Sisk P."/>
            <person name="Sykes S."/>
            <person name="Wortman J."/>
            <person name="Nusbaum C."/>
            <person name="Birren B."/>
        </authorList>
    </citation>
    <scope>NUCLEOTIDE SEQUENCE [LARGE SCALE GENOMIC DNA]</scope>
    <source>
        <strain evidence="1 2">HuA2-1</strain>
    </source>
</reference>
<dbReference type="Proteomes" id="UP000004136">
    <property type="component" value="Unassembled WGS sequence"/>
</dbReference>